<dbReference type="SUPFAM" id="SSF159245">
    <property type="entry name" value="AttH-like"/>
    <property type="match status" value="1"/>
</dbReference>
<dbReference type="RefSeq" id="WP_114533275.1">
    <property type="nucleotide sequence ID" value="NZ_JADNER010000010.1"/>
</dbReference>
<evidence type="ECO:0000313" key="2">
    <source>
        <dbReference type="Proteomes" id="UP000253970"/>
    </source>
</evidence>
<sequence length="280" mass="31587">MKPYYEGWYMKQQQGEDVLAVIPGRAQDSAFIQVVSNRGSRFLPYPLEAFDRTDGSMRIGDSLFTPYGMQLRIDEPDFELVGSVRYDHLLPLRSDIMGPFAYVPMETKHTVFSMRHQVTGSIRLNGDALDIRNGIGYMEGDRGHTFPRSYFWMQCLDVRQDASVMLAIAEIPLGPIRFTGCIGIVALGETEYRFATYRGVRIVEHTPTMAEVRQGDMSLRVEVLDDRGHKLQAPAQGLMDRTIHESPSVPARIRFVKGGEPLLDEMEPQASYEFVSPASA</sequence>
<dbReference type="EMBL" id="PPTU01000005">
    <property type="protein sequence ID" value="RDB71982.1"/>
    <property type="molecule type" value="Genomic_DNA"/>
</dbReference>
<name>A0A369MIV7_EGGLN</name>
<evidence type="ECO:0000313" key="1">
    <source>
        <dbReference type="EMBL" id="RDB71982.1"/>
    </source>
</evidence>
<proteinExistence type="predicted"/>
<protein>
    <submittedName>
        <fullName evidence="1">Stress response protein nst1</fullName>
    </submittedName>
</protein>
<dbReference type="Proteomes" id="UP000253970">
    <property type="component" value="Unassembled WGS sequence"/>
</dbReference>
<gene>
    <name evidence="1" type="ORF">C1875_04640</name>
</gene>
<dbReference type="PANTHER" id="PTHR35309">
    <property type="match status" value="1"/>
</dbReference>
<dbReference type="AlphaFoldDB" id="A0A369MIV7"/>
<accession>A0A369MIV7</accession>
<dbReference type="PANTHER" id="PTHR35309:SF4">
    <property type="entry name" value="TOCOPHEROL CYCLASE"/>
    <property type="match status" value="1"/>
</dbReference>
<organism evidence="1 2">
    <name type="scientific">Eggerthella lenta</name>
    <name type="common">Eubacterium lentum</name>
    <dbReference type="NCBI Taxonomy" id="84112"/>
    <lineage>
        <taxon>Bacteria</taxon>
        <taxon>Bacillati</taxon>
        <taxon>Actinomycetota</taxon>
        <taxon>Coriobacteriia</taxon>
        <taxon>Eggerthellales</taxon>
        <taxon>Eggerthellaceae</taxon>
        <taxon>Eggerthella</taxon>
    </lineage>
</organism>
<reference evidence="1 2" key="1">
    <citation type="journal article" date="2018" name="Elife">
        <title>Discovery and characterization of a prevalent human gut bacterial enzyme sufficient for the inactivation of a family of plant toxins.</title>
        <authorList>
            <person name="Koppel N."/>
            <person name="Bisanz J.E."/>
            <person name="Pandelia M.E."/>
            <person name="Turnbaugh P.J."/>
            <person name="Balskus E.P."/>
        </authorList>
    </citation>
    <scope>NUCLEOTIDE SEQUENCE [LARGE SCALE GENOMIC DNA]</scope>
    <source>
        <strain evidence="1 2">W1 BHI 6</strain>
    </source>
</reference>
<dbReference type="InterPro" id="IPR025893">
    <property type="entry name" value="Tocopherol_cyclase"/>
</dbReference>
<dbReference type="GO" id="GO:0009976">
    <property type="term" value="F:tocopherol cyclase activity"/>
    <property type="evidence" value="ECO:0007669"/>
    <property type="project" value="InterPro"/>
</dbReference>
<comment type="caution">
    <text evidence="1">The sequence shown here is derived from an EMBL/GenBank/DDBJ whole genome shotgun (WGS) entry which is preliminary data.</text>
</comment>